<dbReference type="Gene3D" id="3.40.50.150">
    <property type="entry name" value="Vaccinia Virus protein VP39"/>
    <property type="match status" value="1"/>
</dbReference>
<dbReference type="GO" id="GO:0032259">
    <property type="term" value="P:methylation"/>
    <property type="evidence" value="ECO:0007669"/>
    <property type="project" value="UniProtKB-KW"/>
</dbReference>
<dbReference type="GO" id="GO:0008757">
    <property type="term" value="F:S-adenosylmethionine-dependent methyltransferase activity"/>
    <property type="evidence" value="ECO:0007669"/>
    <property type="project" value="InterPro"/>
</dbReference>
<dbReference type="AlphaFoldDB" id="A0A521G1Q1"/>
<dbReference type="InterPro" id="IPR029063">
    <property type="entry name" value="SAM-dependent_MTases_sf"/>
</dbReference>
<proteinExistence type="predicted"/>
<dbReference type="Pfam" id="PF08241">
    <property type="entry name" value="Methyltransf_11"/>
    <property type="match status" value="1"/>
</dbReference>
<dbReference type="EMBL" id="NQJD01000014">
    <property type="protein sequence ID" value="TAA74954.1"/>
    <property type="molecule type" value="Genomic_DNA"/>
</dbReference>
<comment type="caution">
    <text evidence="2">The sequence shown here is derived from an EMBL/GenBank/DDBJ whole genome shotgun (WGS) entry which is preliminary data.</text>
</comment>
<sequence>MKNFLKHPLATNLNLDSQDAPSVHSQIIRSKPFLQKIYHEWYQSILLNLPDQIGKKILELGSGGGYLKDFVPDIITSDIQQNKNVDIILDGRYLPFSASSLDAIVMVDVFHHLPDVDKFLKESIRCLAEKGRIIMIEPWITAWSAGIYKHLHHEPCLPESERWDFPDTGPLSGANLALPWIVFKRDQNLFLDKYRSLKIKEIETDWPFVYLLSGGVSMRTLVPERSYPLCRRIERLLSPGMKHLAMFATIVLEKE</sequence>
<protein>
    <submittedName>
        <fullName evidence="2">Methyltransferase domain-containing protein</fullName>
    </submittedName>
</protein>
<evidence type="ECO:0000313" key="3">
    <source>
        <dbReference type="Proteomes" id="UP000316238"/>
    </source>
</evidence>
<dbReference type="Proteomes" id="UP000316238">
    <property type="component" value="Unassembled WGS sequence"/>
</dbReference>
<accession>A0A521G1Q1</accession>
<gene>
    <name evidence="2" type="ORF">CDV28_11439</name>
</gene>
<keyword evidence="3" id="KW-1185">Reference proteome</keyword>
<dbReference type="SUPFAM" id="SSF53335">
    <property type="entry name" value="S-adenosyl-L-methionine-dependent methyltransferases"/>
    <property type="match status" value="1"/>
</dbReference>
<keyword evidence="2" id="KW-0808">Transferase</keyword>
<dbReference type="InterPro" id="IPR013216">
    <property type="entry name" value="Methyltransf_11"/>
</dbReference>
<organism evidence="2 3">
    <name type="scientific">Candidatus Electronema aureum</name>
    <dbReference type="NCBI Taxonomy" id="2005002"/>
    <lineage>
        <taxon>Bacteria</taxon>
        <taxon>Pseudomonadati</taxon>
        <taxon>Thermodesulfobacteriota</taxon>
        <taxon>Desulfobulbia</taxon>
        <taxon>Desulfobulbales</taxon>
        <taxon>Desulfobulbaceae</taxon>
        <taxon>Candidatus Electronema</taxon>
    </lineage>
</organism>
<reference evidence="2" key="1">
    <citation type="submission" date="2017-07" db="EMBL/GenBank/DDBJ databases">
        <title>The cable genome - Insights into the physiology and evolution of filamentous bacteria capable of sulfide oxidation via long distance electron transfer.</title>
        <authorList>
            <person name="Thorup C."/>
            <person name="Bjerg J.T."/>
            <person name="Schreiber L."/>
            <person name="Nielsen L.P."/>
            <person name="Kjeldsen K.U."/>
            <person name="Boesen T."/>
            <person name="Boggild A."/>
            <person name="Meysman F."/>
            <person name="Geelhoed J."/>
            <person name="Schramm A."/>
        </authorList>
    </citation>
    <scope>NUCLEOTIDE SEQUENCE [LARGE SCALE GENOMIC DNA]</scope>
    <source>
        <strain evidence="2">GS</strain>
    </source>
</reference>
<name>A0A521G1Q1_9BACT</name>
<evidence type="ECO:0000259" key="1">
    <source>
        <dbReference type="Pfam" id="PF08241"/>
    </source>
</evidence>
<dbReference type="CDD" id="cd02440">
    <property type="entry name" value="AdoMet_MTases"/>
    <property type="match status" value="1"/>
</dbReference>
<evidence type="ECO:0000313" key="2">
    <source>
        <dbReference type="EMBL" id="TAA74954.1"/>
    </source>
</evidence>
<keyword evidence="2" id="KW-0489">Methyltransferase</keyword>
<feature type="domain" description="Methyltransferase type 11" evidence="1">
    <location>
        <begin position="81"/>
        <end position="135"/>
    </location>
</feature>